<dbReference type="HAMAP" id="MF_00222">
    <property type="entry name" value="Shikimate_DH_AroE"/>
    <property type="match status" value="1"/>
</dbReference>
<evidence type="ECO:0000256" key="1">
    <source>
        <dbReference type="ARBA" id="ARBA00004871"/>
    </source>
</evidence>
<dbReference type="CDD" id="cd01065">
    <property type="entry name" value="NAD_bind_Shikimate_DH"/>
    <property type="match status" value="1"/>
</dbReference>
<dbReference type="InterPro" id="IPR036291">
    <property type="entry name" value="NAD(P)-bd_dom_sf"/>
</dbReference>
<dbReference type="EC" id="1.1.1.25" evidence="2 8"/>
<sequence length="276" mass="30572">MKHFAVIGNPIAHSLSPIMQQAAIQHLQLDAIYTRKKLSEEAFDQEIKEWLRSDIDGFNVTIPFKERIIPYLDEIDDFALKCGAVNTVVRCGNKWTGFNTDGQGFLEGLAEKRPIKESDHVLIVGAGGASKGIYLALKQAHNCEVSVTNRTVAKAEQMLEPGSRDRAISLKEAAKQLSKFTIIIQTTSVGLNPEKADLPLQLDLLAPGTLVADIIYNPFETAFLQEAKKRGAITQNGLAMFVNQGALAFKLWTEENPDRAVMRQAVLDSFEEEEKC</sequence>
<dbReference type="UniPathway" id="UPA00053">
    <property type="reaction ID" value="UER00087"/>
</dbReference>
<evidence type="ECO:0000256" key="3">
    <source>
        <dbReference type="ARBA" id="ARBA00022605"/>
    </source>
</evidence>
<evidence type="ECO:0000259" key="10">
    <source>
        <dbReference type="Pfam" id="PF08501"/>
    </source>
</evidence>
<feature type="binding site" evidence="8">
    <location>
        <begin position="149"/>
        <end position="154"/>
    </location>
    <ligand>
        <name>NADP(+)</name>
        <dbReference type="ChEBI" id="CHEBI:58349"/>
    </ligand>
</feature>
<evidence type="ECO:0000259" key="11">
    <source>
        <dbReference type="Pfam" id="PF18317"/>
    </source>
</evidence>
<evidence type="ECO:0000256" key="5">
    <source>
        <dbReference type="ARBA" id="ARBA00023002"/>
    </source>
</evidence>
<dbReference type="Gene3D" id="3.40.50.10860">
    <property type="entry name" value="Leucine Dehydrogenase, chain A, domain 1"/>
    <property type="match status" value="1"/>
</dbReference>
<dbReference type="PANTHER" id="PTHR21089">
    <property type="entry name" value="SHIKIMATE DEHYDROGENASE"/>
    <property type="match status" value="1"/>
</dbReference>
<evidence type="ECO:0000256" key="7">
    <source>
        <dbReference type="ARBA" id="ARBA00049442"/>
    </source>
</evidence>
<feature type="binding site" evidence="8">
    <location>
        <position position="216"/>
    </location>
    <ligand>
        <name>shikimate</name>
        <dbReference type="ChEBI" id="CHEBI:36208"/>
    </ligand>
</feature>
<feature type="binding site" evidence="8">
    <location>
        <position position="101"/>
    </location>
    <ligand>
        <name>shikimate</name>
        <dbReference type="ChEBI" id="CHEBI:36208"/>
    </ligand>
</feature>
<feature type="binding site" evidence="8">
    <location>
        <begin position="14"/>
        <end position="16"/>
    </location>
    <ligand>
        <name>shikimate</name>
        <dbReference type="ChEBI" id="CHEBI:36208"/>
    </ligand>
</feature>
<feature type="binding site" evidence="8">
    <location>
        <begin position="125"/>
        <end position="129"/>
    </location>
    <ligand>
        <name>NADP(+)</name>
        <dbReference type="ChEBI" id="CHEBI:58349"/>
    </ligand>
</feature>
<keyword evidence="5 8" id="KW-0560">Oxidoreductase</keyword>
<dbReference type="EMBL" id="JAARRM010000001">
    <property type="protein sequence ID" value="MBC1521000.1"/>
    <property type="molecule type" value="Genomic_DNA"/>
</dbReference>
<evidence type="ECO:0000313" key="12">
    <source>
        <dbReference type="EMBL" id="MBC1521000.1"/>
    </source>
</evidence>
<feature type="domain" description="SDH C-terminal" evidence="11">
    <location>
        <begin position="237"/>
        <end position="267"/>
    </location>
</feature>
<evidence type="ECO:0000313" key="13">
    <source>
        <dbReference type="Proteomes" id="UP000559885"/>
    </source>
</evidence>
<feature type="binding site" evidence="8">
    <location>
        <position position="237"/>
    </location>
    <ligand>
        <name>NADP(+)</name>
        <dbReference type="ChEBI" id="CHEBI:58349"/>
    </ligand>
</feature>
<evidence type="ECO:0000259" key="9">
    <source>
        <dbReference type="Pfam" id="PF01488"/>
    </source>
</evidence>
<feature type="binding site" evidence="8">
    <location>
        <position position="244"/>
    </location>
    <ligand>
        <name>shikimate</name>
        <dbReference type="ChEBI" id="CHEBI:36208"/>
    </ligand>
</feature>
<dbReference type="InterPro" id="IPR041121">
    <property type="entry name" value="SDH_C"/>
</dbReference>
<feature type="binding site" evidence="8">
    <location>
        <position position="61"/>
    </location>
    <ligand>
        <name>shikimate</name>
        <dbReference type="ChEBI" id="CHEBI:36208"/>
    </ligand>
</feature>
<organism evidence="12 13">
    <name type="scientific">Listeria aquatica</name>
    <dbReference type="NCBI Taxonomy" id="1494960"/>
    <lineage>
        <taxon>Bacteria</taxon>
        <taxon>Bacillati</taxon>
        <taxon>Bacillota</taxon>
        <taxon>Bacilli</taxon>
        <taxon>Bacillales</taxon>
        <taxon>Listeriaceae</taxon>
        <taxon>Listeria</taxon>
    </lineage>
</organism>
<dbReference type="InterPro" id="IPR046346">
    <property type="entry name" value="Aminoacid_DH-like_N_sf"/>
</dbReference>
<name>A0A841ZPV2_9LIST</name>
<comment type="function">
    <text evidence="8">Involved in the biosynthesis of the chorismate, which leads to the biosynthesis of aromatic amino acids. Catalyzes the reversible NADPH linked reduction of 3-dehydroshikimate (DHSA) to yield shikimate (SA).</text>
</comment>
<evidence type="ECO:0000256" key="4">
    <source>
        <dbReference type="ARBA" id="ARBA00022857"/>
    </source>
</evidence>
<dbReference type="Pfam" id="PF08501">
    <property type="entry name" value="Shikimate_dh_N"/>
    <property type="match status" value="1"/>
</dbReference>
<dbReference type="SUPFAM" id="SSF53223">
    <property type="entry name" value="Aminoacid dehydrogenase-like, N-terminal domain"/>
    <property type="match status" value="1"/>
</dbReference>
<feature type="binding site" evidence="8">
    <location>
        <position position="86"/>
    </location>
    <ligand>
        <name>shikimate</name>
        <dbReference type="ChEBI" id="CHEBI:36208"/>
    </ligand>
</feature>
<keyword evidence="6 8" id="KW-0057">Aromatic amino acid biosynthesis</keyword>
<dbReference type="InterPro" id="IPR013708">
    <property type="entry name" value="Shikimate_DH-bd_N"/>
</dbReference>
<comment type="catalytic activity">
    <reaction evidence="7 8">
        <text>shikimate + NADP(+) = 3-dehydroshikimate + NADPH + H(+)</text>
        <dbReference type="Rhea" id="RHEA:17737"/>
        <dbReference type="ChEBI" id="CHEBI:15378"/>
        <dbReference type="ChEBI" id="CHEBI:16630"/>
        <dbReference type="ChEBI" id="CHEBI:36208"/>
        <dbReference type="ChEBI" id="CHEBI:57783"/>
        <dbReference type="ChEBI" id="CHEBI:58349"/>
        <dbReference type="EC" id="1.1.1.25"/>
    </reaction>
</comment>
<comment type="caution">
    <text evidence="12">The sequence shown here is derived from an EMBL/GenBank/DDBJ whole genome shotgun (WGS) entry which is preliminary data.</text>
</comment>
<protein>
    <recommendedName>
        <fullName evidence="2 8">Shikimate dehydrogenase (NADP(+))</fullName>
        <shortName evidence="8">SDH</shortName>
        <ecNumber evidence="2 8">1.1.1.25</ecNumber>
    </recommendedName>
</protein>
<feature type="binding site" evidence="8">
    <location>
        <position position="214"/>
    </location>
    <ligand>
        <name>NADP(+)</name>
        <dbReference type="ChEBI" id="CHEBI:58349"/>
    </ligand>
</feature>
<gene>
    <name evidence="8 12" type="primary">aroE</name>
    <name evidence="12" type="ORF">HB912_04950</name>
</gene>
<dbReference type="GO" id="GO:0050661">
    <property type="term" value="F:NADP binding"/>
    <property type="evidence" value="ECO:0007669"/>
    <property type="project" value="InterPro"/>
</dbReference>
<keyword evidence="3 8" id="KW-0028">Amino-acid biosynthesis</keyword>
<dbReference type="InterPro" id="IPR006151">
    <property type="entry name" value="Shikm_DH/Glu-tRNA_Rdtase"/>
</dbReference>
<evidence type="ECO:0000256" key="6">
    <source>
        <dbReference type="ARBA" id="ARBA00023141"/>
    </source>
</evidence>
<dbReference type="GO" id="GO:0019632">
    <property type="term" value="P:shikimate metabolic process"/>
    <property type="evidence" value="ECO:0007669"/>
    <property type="project" value="InterPro"/>
</dbReference>
<comment type="subunit">
    <text evidence="8">Homodimer.</text>
</comment>
<dbReference type="InterPro" id="IPR011342">
    <property type="entry name" value="Shikimate_DH"/>
</dbReference>
<comment type="pathway">
    <text evidence="1 8">Metabolic intermediate biosynthesis; chorismate biosynthesis; chorismate from D-erythrose 4-phosphate and phosphoenolpyruvate: step 4/7.</text>
</comment>
<proteinExistence type="inferred from homology"/>
<keyword evidence="4 8" id="KW-0521">NADP</keyword>
<feature type="domain" description="Quinate/shikimate 5-dehydrogenase/glutamyl-tRNA reductase" evidence="9">
    <location>
        <begin position="117"/>
        <end position="188"/>
    </location>
</feature>
<dbReference type="Proteomes" id="UP000559885">
    <property type="component" value="Unassembled WGS sequence"/>
</dbReference>
<dbReference type="Pfam" id="PF01488">
    <property type="entry name" value="Shikimate_DH"/>
    <property type="match status" value="1"/>
</dbReference>
<feature type="active site" description="Proton acceptor" evidence="8">
    <location>
        <position position="65"/>
    </location>
</feature>
<feature type="binding site" evidence="8">
    <location>
        <position position="77"/>
    </location>
    <ligand>
        <name>NADP(+)</name>
        <dbReference type="ChEBI" id="CHEBI:58349"/>
    </ligand>
</feature>
<dbReference type="GO" id="GO:0005829">
    <property type="term" value="C:cytosol"/>
    <property type="evidence" value="ECO:0007669"/>
    <property type="project" value="TreeGrafter"/>
</dbReference>
<dbReference type="NCBIfam" id="TIGR00507">
    <property type="entry name" value="aroE"/>
    <property type="match status" value="1"/>
</dbReference>
<dbReference type="PANTHER" id="PTHR21089:SF1">
    <property type="entry name" value="BIFUNCTIONAL 3-DEHYDROQUINATE DEHYDRATASE_SHIKIMATE DEHYDROGENASE, CHLOROPLASTIC"/>
    <property type="match status" value="1"/>
</dbReference>
<comment type="similarity">
    <text evidence="8">Belongs to the shikimate dehydrogenase family.</text>
</comment>
<feature type="domain" description="Shikimate dehydrogenase substrate binding N-terminal" evidence="10">
    <location>
        <begin position="6"/>
        <end position="88"/>
    </location>
</feature>
<dbReference type="Gene3D" id="3.40.50.720">
    <property type="entry name" value="NAD(P)-binding Rossmann-like Domain"/>
    <property type="match status" value="1"/>
</dbReference>
<accession>A0A841ZPV2</accession>
<evidence type="ECO:0000256" key="2">
    <source>
        <dbReference type="ARBA" id="ARBA00012962"/>
    </source>
</evidence>
<reference evidence="12 13" key="1">
    <citation type="submission" date="2020-03" db="EMBL/GenBank/DDBJ databases">
        <title>Soil Listeria distribution.</title>
        <authorList>
            <person name="Liao J."/>
            <person name="Wiedmann M."/>
        </authorList>
    </citation>
    <scope>NUCLEOTIDE SEQUENCE [LARGE SCALE GENOMIC DNA]</scope>
    <source>
        <strain evidence="12 13">FSL L7-1507</strain>
    </source>
</reference>
<dbReference type="GO" id="GO:0004764">
    <property type="term" value="F:shikimate 3-dehydrogenase (NADP+) activity"/>
    <property type="evidence" value="ECO:0007669"/>
    <property type="project" value="UniProtKB-UniRule"/>
</dbReference>
<dbReference type="GO" id="GO:0009423">
    <property type="term" value="P:chorismate biosynthetic process"/>
    <property type="evidence" value="ECO:0007669"/>
    <property type="project" value="UniProtKB-UniRule"/>
</dbReference>
<dbReference type="RefSeq" id="WP_185372583.1">
    <property type="nucleotide sequence ID" value="NZ_JAARRM010000001.1"/>
</dbReference>
<dbReference type="GO" id="GO:0009073">
    <property type="term" value="P:aromatic amino acid family biosynthetic process"/>
    <property type="evidence" value="ECO:0007669"/>
    <property type="project" value="UniProtKB-KW"/>
</dbReference>
<dbReference type="GO" id="GO:0008652">
    <property type="term" value="P:amino acid biosynthetic process"/>
    <property type="evidence" value="ECO:0007669"/>
    <property type="project" value="UniProtKB-KW"/>
</dbReference>
<dbReference type="Pfam" id="PF18317">
    <property type="entry name" value="SDH_C"/>
    <property type="match status" value="1"/>
</dbReference>
<dbReference type="InterPro" id="IPR022893">
    <property type="entry name" value="Shikimate_DH_fam"/>
</dbReference>
<dbReference type="AlphaFoldDB" id="A0A841ZPV2"/>
<dbReference type="SUPFAM" id="SSF51735">
    <property type="entry name" value="NAD(P)-binding Rossmann-fold domains"/>
    <property type="match status" value="1"/>
</dbReference>
<evidence type="ECO:0000256" key="8">
    <source>
        <dbReference type="HAMAP-Rule" id="MF_00222"/>
    </source>
</evidence>